<accession>A0A6L9Y7Z2</accession>
<name>A0A6L9Y7Z2_9BURK</name>
<evidence type="ECO:0000313" key="2">
    <source>
        <dbReference type="Proteomes" id="UP000477651"/>
    </source>
</evidence>
<reference evidence="1 2" key="1">
    <citation type="submission" date="2020-02" db="EMBL/GenBank/DDBJ databases">
        <title>Pelistega sp. NLN82 were isolated from wild rodents of the Hainan Island.</title>
        <authorList>
            <person name="Niu N."/>
            <person name="Zhou J."/>
        </authorList>
    </citation>
    <scope>NUCLEOTIDE SEQUENCE [LARGE SCALE GENOMIC DNA]</scope>
    <source>
        <strain evidence="1 2">NLN82</strain>
    </source>
</reference>
<protein>
    <submittedName>
        <fullName evidence="1">Chemotaxis protein</fullName>
    </submittedName>
</protein>
<organism evidence="1 2">
    <name type="scientific">Pelistega ratti</name>
    <dbReference type="NCBI Taxonomy" id="2652177"/>
    <lineage>
        <taxon>Bacteria</taxon>
        <taxon>Pseudomonadati</taxon>
        <taxon>Pseudomonadota</taxon>
        <taxon>Betaproteobacteria</taxon>
        <taxon>Burkholderiales</taxon>
        <taxon>Alcaligenaceae</taxon>
        <taxon>Pelistega</taxon>
    </lineage>
</organism>
<keyword evidence="2" id="KW-1185">Reference proteome</keyword>
<dbReference type="AlphaFoldDB" id="A0A6L9Y7Z2"/>
<dbReference type="Proteomes" id="UP000477651">
    <property type="component" value="Unassembled WGS sequence"/>
</dbReference>
<dbReference type="EMBL" id="JAAGYR010000016">
    <property type="protein sequence ID" value="NEN76315.1"/>
    <property type="molecule type" value="Genomic_DNA"/>
</dbReference>
<evidence type="ECO:0000313" key="1">
    <source>
        <dbReference type="EMBL" id="NEN76315.1"/>
    </source>
</evidence>
<comment type="caution">
    <text evidence="1">The sequence shown here is derived from an EMBL/GenBank/DDBJ whole genome shotgun (WGS) entry which is preliminary data.</text>
</comment>
<proteinExistence type="predicted"/>
<sequence>MPLPFILGAAAAAAAVAGIKKGYEGYQKKSIAEDITKEAQQAYDKARSDFDKVEKKTDQQLESLGKLQLKIGTDFAEFKKIAEELLNKLAKSSNKDIKINVPPYRLNKVADLSLSATTYMTQLAGAGVAGAAAAYATYGGVMALAAASTGTPIAALSGAAAYNATMAAIGGGALSAGGLGMAGGAAILGGVVAAPIIAVAGFAYDNHAEEALENARDFRTESARAVKKLALAATHLKEIDLYAAKIEKALQHIYAKFTHYFEDLKRVDLSVRYGGNIEELEDATLRIVENGYLVAALLTDIIDTPLFVVKKDSNGNPILKDKAVQLEVDANGQQIINKKEIDADIQTALNEATQY</sequence>
<dbReference type="RefSeq" id="WP_159991820.1">
    <property type="nucleotide sequence ID" value="NZ_CP047165.1"/>
</dbReference>
<gene>
    <name evidence="1" type="ORF">F9B74_08270</name>
</gene>